<protein>
    <submittedName>
        <fullName evidence="1">Uncharacterized protein</fullName>
    </submittedName>
</protein>
<organism evidence="1 2">
    <name type="scientific">Mucuna pruriens</name>
    <name type="common">Velvet bean</name>
    <name type="synonym">Dolichos pruriens</name>
    <dbReference type="NCBI Taxonomy" id="157652"/>
    <lineage>
        <taxon>Eukaryota</taxon>
        <taxon>Viridiplantae</taxon>
        <taxon>Streptophyta</taxon>
        <taxon>Embryophyta</taxon>
        <taxon>Tracheophyta</taxon>
        <taxon>Spermatophyta</taxon>
        <taxon>Magnoliopsida</taxon>
        <taxon>eudicotyledons</taxon>
        <taxon>Gunneridae</taxon>
        <taxon>Pentapetalae</taxon>
        <taxon>rosids</taxon>
        <taxon>fabids</taxon>
        <taxon>Fabales</taxon>
        <taxon>Fabaceae</taxon>
        <taxon>Papilionoideae</taxon>
        <taxon>50 kb inversion clade</taxon>
        <taxon>NPAAA clade</taxon>
        <taxon>indigoferoid/millettioid clade</taxon>
        <taxon>Phaseoleae</taxon>
        <taxon>Mucuna</taxon>
    </lineage>
</organism>
<comment type="caution">
    <text evidence="1">The sequence shown here is derived from an EMBL/GenBank/DDBJ whole genome shotgun (WGS) entry which is preliminary data.</text>
</comment>
<sequence>EVTYATESCLFYSTSMGWCIELPQPTTPRQMAKPKYSIGKSRKHYKRLPIPTRKTGADSLRTLHGHTELHTELCWECLPTGLFLNIELTRLSSNATWPMTKLKNKGSSSCKNWTNFAWKHMRTLGSISRRSSNFMINRS</sequence>
<reference evidence="1" key="1">
    <citation type="submission" date="2018-05" db="EMBL/GenBank/DDBJ databases">
        <title>Draft genome of Mucuna pruriens seed.</title>
        <authorList>
            <person name="Nnadi N.E."/>
            <person name="Vos R."/>
            <person name="Hasami M.H."/>
            <person name="Devisetty U.K."/>
            <person name="Aguiy J.C."/>
        </authorList>
    </citation>
    <scope>NUCLEOTIDE SEQUENCE [LARGE SCALE GENOMIC DNA]</scope>
    <source>
        <strain evidence="1">JCA_2017</strain>
    </source>
</reference>
<dbReference type="EMBL" id="QJKJ01001416">
    <property type="protein sequence ID" value="RDY07710.1"/>
    <property type="molecule type" value="Genomic_DNA"/>
</dbReference>
<evidence type="ECO:0000313" key="2">
    <source>
        <dbReference type="Proteomes" id="UP000257109"/>
    </source>
</evidence>
<keyword evidence="2" id="KW-1185">Reference proteome</keyword>
<proteinExistence type="predicted"/>
<accession>A0A371HY40</accession>
<dbReference type="Proteomes" id="UP000257109">
    <property type="component" value="Unassembled WGS sequence"/>
</dbReference>
<evidence type="ECO:0000313" key="1">
    <source>
        <dbReference type="EMBL" id="RDY07710.1"/>
    </source>
</evidence>
<dbReference type="AlphaFoldDB" id="A0A371HY40"/>
<gene>
    <name evidence="1" type="ORF">CR513_08157</name>
</gene>
<name>A0A371HY40_MUCPR</name>
<feature type="non-terminal residue" evidence="1">
    <location>
        <position position="1"/>
    </location>
</feature>